<feature type="chain" id="PRO_5037082027" evidence="3">
    <location>
        <begin position="19"/>
        <end position="434"/>
    </location>
</feature>
<dbReference type="SUPFAM" id="SSF53187">
    <property type="entry name" value="Zn-dependent exopeptidases"/>
    <property type="match status" value="1"/>
</dbReference>
<feature type="domain" description="Peptidase M20 dimerisation" evidence="4">
    <location>
        <begin position="223"/>
        <end position="316"/>
    </location>
</feature>
<feature type="binding site" evidence="2">
    <location>
        <position position="404"/>
    </location>
    <ligand>
        <name>Mn(2+)</name>
        <dbReference type="ChEBI" id="CHEBI:29035"/>
        <label>2</label>
    </ligand>
</feature>
<dbReference type="EMBL" id="JAEUGD010000023">
    <property type="protein sequence ID" value="MBL6446121.1"/>
    <property type="molecule type" value="Genomic_DNA"/>
</dbReference>
<keyword evidence="3" id="KW-0732">Signal</keyword>
<dbReference type="GO" id="GO:0046872">
    <property type="term" value="F:metal ion binding"/>
    <property type="evidence" value="ECO:0007669"/>
    <property type="project" value="UniProtKB-KW"/>
</dbReference>
<dbReference type="AlphaFoldDB" id="A0A937FXB0"/>
<dbReference type="PANTHER" id="PTHR11014">
    <property type="entry name" value="PEPTIDASE M20 FAMILY MEMBER"/>
    <property type="match status" value="1"/>
</dbReference>
<protein>
    <submittedName>
        <fullName evidence="5">Amidohydrolase</fullName>
    </submittedName>
</protein>
<evidence type="ECO:0000259" key="4">
    <source>
        <dbReference type="Pfam" id="PF07687"/>
    </source>
</evidence>
<feature type="signal peptide" evidence="3">
    <location>
        <begin position="1"/>
        <end position="18"/>
    </location>
</feature>
<keyword evidence="2" id="KW-0464">Manganese</keyword>
<dbReference type="Pfam" id="PF07687">
    <property type="entry name" value="M20_dimer"/>
    <property type="match status" value="1"/>
</dbReference>
<accession>A0A937FXB0</accession>
<dbReference type="PANTHER" id="PTHR11014:SF63">
    <property type="entry name" value="METALLOPEPTIDASE, PUTATIVE (AFU_ORTHOLOGUE AFUA_6G09600)-RELATED"/>
    <property type="match status" value="1"/>
</dbReference>
<dbReference type="RefSeq" id="WP_202855667.1">
    <property type="nucleotide sequence ID" value="NZ_JAEUGD010000023.1"/>
</dbReference>
<dbReference type="NCBIfam" id="TIGR01891">
    <property type="entry name" value="amidohydrolases"/>
    <property type="match status" value="1"/>
</dbReference>
<dbReference type="SUPFAM" id="SSF55031">
    <property type="entry name" value="Bacterial exopeptidase dimerisation domain"/>
    <property type="match status" value="1"/>
</dbReference>
<organism evidence="5 6">
    <name type="scientific">Fulvivirga marina</name>
    <dbReference type="NCBI Taxonomy" id="2494733"/>
    <lineage>
        <taxon>Bacteria</taxon>
        <taxon>Pseudomonadati</taxon>
        <taxon>Bacteroidota</taxon>
        <taxon>Cytophagia</taxon>
        <taxon>Cytophagales</taxon>
        <taxon>Fulvivirgaceae</taxon>
        <taxon>Fulvivirga</taxon>
    </lineage>
</organism>
<comment type="caution">
    <text evidence="5">The sequence shown here is derived from an EMBL/GenBank/DDBJ whole genome shotgun (WGS) entry which is preliminary data.</text>
</comment>
<sequence>MKITYLLFFLLIAIQLSAQENSIQDIASQKAAQIEEKTIEWRRYFHENPELSNREFETSKKIAAHLKNLGMDVQTGVAKTGVVGILKGGRRGPVVALRADIDALPVTEKTGLPFASTVVTEYNGVETGVMHACGHDTHIAILLSVAEVLSSIKEDLPGTVKFIFQPAEEGAPPGETGGAGLMVKEGVLKNPAPEVIFGLHISAGTPVGQINYKPGGAMAASDRFTITVKGQQAHGSTPWGGVDPIVVSAQIINGLQTIISRQTELTKEAAVLTVGMIRGGVRFNIIPEEVELIGTIRTLDTSMQEMIHNKVRLTATKIAESSGATAHVDIQKLVPVTYNDPELTSRMVSSLERAAGKGNVNLVNAVTGAEDFSFFQKEIPGLYIFVGGRSLGSSEPAVNLGGHHTPDFIIDESGMLTGVKALLNLTLDYMEMNK</sequence>
<dbReference type="FunFam" id="3.30.70.360:FF:000001">
    <property type="entry name" value="N-acetyldiaminopimelate deacetylase"/>
    <property type="match status" value="1"/>
</dbReference>
<evidence type="ECO:0000256" key="2">
    <source>
        <dbReference type="PIRSR" id="PIRSR005962-1"/>
    </source>
</evidence>
<dbReference type="GO" id="GO:0019877">
    <property type="term" value="P:diaminopimelate biosynthetic process"/>
    <property type="evidence" value="ECO:0007669"/>
    <property type="project" value="UniProtKB-ARBA"/>
</dbReference>
<name>A0A937FXB0_9BACT</name>
<evidence type="ECO:0000256" key="3">
    <source>
        <dbReference type="SAM" id="SignalP"/>
    </source>
</evidence>
<keyword evidence="1" id="KW-0378">Hydrolase</keyword>
<proteinExistence type="predicted"/>
<dbReference type="PIRSF" id="PIRSF005962">
    <property type="entry name" value="Pept_M20D_amidohydro"/>
    <property type="match status" value="1"/>
</dbReference>
<feature type="binding site" evidence="2">
    <location>
        <position position="135"/>
    </location>
    <ligand>
        <name>Mn(2+)</name>
        <dbReference type="ChEBI" id="CHEBI:29035"/>
        <label>2</label>
    </ligand>
</feature>
<evidence type="ECO:0000313" key="6">
    <source>
        <dbReference type="Proteomes" id="UP000614216"/>
    </source>
</evidence>
<dbReference type="InterPro" id="IPR036264">
    <property type="entry name" value="Bact_exopeptidase_dim_dom"/>
</dbReference>
<feature type="binding site" evidence="2">
    <location>
        <position position="169"/>
    </location>
    <ligand>
        <name>Mn(2+)</name>
        <dbReference type="ChEBI" id="CHEBI:29035"/>
        <label>2</label>
    </ligand>
</feature>
<reference evidence="5" key="1">
    <citation type="submission" date="2021-01" db="EMBL/GenBank/DDBJ databases">
        <title>Fulvivirga kasyanovii gen. nov., sp nov., a novel member of the phylum Bacteroidetes isolated from seawater in a mussel farm.</title>
        <authorList>
            <person name="Zhao L.-H."/>
            <person name="Wang Z.-J."/>
        </authorList>
    </citation>
    <scope>NUCLEOTIDE SEQUENCE</scope>
    <source>
        <strain evidence="5">29W222</strain>
    </source>
</reference>
<dbReference type="Gene3D" id="3.40.630.10">
    <property type="entry name" value="Zn peptidases"/>
    <property type="match status" value="1"/>
</dbReference>
<dbReference type="GO" id="GO:0050118">
    <property type="term" value="F:N-acetyldiaminopimelate deacetylase activity"/>
    <property type="evidence" value="ECO:0007669"/>
    <property type="project" value="UniProtKB-ARBA"/>
</dbReference>
<feature type="binding site" evidence="2">
    <location>
        <position position="200"/>
    </location>
    <ligand>
        <name>Mn(2+)</name>
        <dbReference type="ChEBI" id="CHEBI:29035"/>
        <label>2</label>
    </ligand>
</feature>
<keyword evidence="2" id="KW-0479">Metal-binding</keyword>
<dbReference type="Proteomes" id="UP000614216">
    <property type="component" value="Unassembled WGS sequence"/>
</dbReference>
<dbReference type="InterPro" id="IPR011650">
    <property type="entry name" value="Peptidase_M20_dimer"/>
</dbReference>
<dbReference type="Pfam" id="PF01546">
    <property type="entry name" value="Peptidase_M20"/>
    <property type="match status" value="1"/>
</dbReference>
<dbReference type="InterPro" id="IPR002933">
    <property type="entry name" value="Peptidase_M20"/>
</dbReference>
<evidence type="ECO:0000313" key="5">
    <source>
        <dbReference type="EMBL" id="MBL6446121.1"/>
    </source>
</evidence>
<feature type="binding site" evidence="2">
    <location>
        <position position="133"/>
    </location>
    <ligand>
        <name>Mn(2+)</name>
        <dbReference type="ChEBI" id="CHEBI:29035"/>
        <label>2</label>
    </ligand>
</feature>
<dbReference type="Gene3D" id="3.30.70.360">
    <property type="match status" value="1"/>
</dbReference>
<gene>
    <name evidence="5" type="ORF">JMN32_07370</name>
</gene>
<evidence type="ECO:0000256" key="1">
    <source>
        <dbReference type="ARBA" id="ARBA00022801"/>
    </source>
</evidence>
<dbReference type="InterPro" id="IPR017439">
    <property type="entry name" value="Amidohydrolase"/>
</dbReference>
<comment type="cofactor">
    <cofactor evidence="2">
        <name>Mn(2+)</name>
        <dbReference type="ChEBI" id="CHEBI:29035"/>
    </cofactor>
    <text evidence="2">The Mn(2+) ion enhances activity.</text>
</comment>
<keyword evidence="6" id="KW-1185">Reference proteome</keyword>